<dbReference type="SMART" id="SM00588">
    <property type="entry name" value="NEUZ"/>
    <property type="match status" value="2"/>
</dbReference>
<evidence type="ECO:0000256" key="1">
    <source>
        <dbReference type="SAM" id="SignalP"/>
    </source>
</evidence>
<dbReference type="PANTHER" id="PTHR12429:SF14">
    <property type="entry name" value="NEURALIZED-LIKE PROTEIN 4"/>
    <property type="match status" value="1"/>
</dbReference>
<organism evidence="3 4">
    <name type="scientific">Ladona fulva</name>
    <name type="common">Scarce chaser dragonfly</name>
    <name type="synonym">Libellula fulva</name>
    <dbReference type="NCBI Taxonomy" id="123851"/>
    <lineage>
        <taxon>Eukaryota</taxon>
        <taxon>Metazoa</taxon>
        <taxon>Ecdysozoa</taxon>
        <taxon>Arthropoda</taxon>
        <taxon>Hexapoda</taxon>
        <taxon>Insecta</taxon>
        <taxon>Pterygota</taxon>
        <taxon>Palaeoptera</taxon>
        <taxon>Odonata</taxon>
        <taxon>Epiprocta</taxon>
        <taxon>Anisoptera</taxon>
        <taxon>Libelluloidea</taxon>
        <taxon>Libellulidae</taxon>
        <taxon>Ladona</taxon>
    </lineage>
</organism>
<name>A0A8K0KK64_LADFU</name>
<dbReference type="CDD" id="cd12887">
    <property type="entry name" value="SPRY_NHR_like"/>
    <property type="match status" value="2"/>
</dbReference>
<feature type="domain" description="NHR" evidence="2">
    <location>
        <begin position="103"/>
        <end position="246"/>
    </location>
</feature>
<feature type="chain" id="PRO_5035433636" description="NHR domain-containing protein" evidence="1">
    <location>
        <begin position="22"/>
        <end position="550"/>
    </location>
</feature>
<reference evidence="3" key="1">
    <citation type="submission" date="2013-04" db="EMBL/GenBank/DDBJ databases">
        <authorList>
            <person name="Qu J."/>
            <person name="Murali S.C."/>
            <person name="Bandaranaike D."/>
            <person name="Bellair M."/>
            <person name="Blankenburg K."/>
            <person name="Chao H."/>
            <person name="Dinh H."/>
            <person name="Doddapaneni H."/>
            <person name="Downs B."/>
            <person name="Dugan-Rocha S."/>
            <person name="Elkadiri S."/>
            <person name="Gnanaolivu R.D."/>
            <person name="Hernandez B."/>
            <person name="Javaid M."/>
            <person name="Jayaseelan J.C."/>
            <person name="Lee S."/>
            <person name="Li M."/>
            <person name="Ming W."/>
            <person name="Munidasa M."/>
            <person name="Muniz J."/>
            <person name="Nguyen L."/>
            <person name="Ongeri F."/>
            <person name="Osuji N."/>
            <person name="Pu L.-L."/>
            <person name="Puazo M."/>
            <person name="Qu C."/>
            <person name="Quiroz J."/>
            <person name="Raj R."/>
            <person name="Weissenberger G."/>
            <person name="Xin Y."/>
            <person name="Zou X."/>
            <person name="Han Y."/>
            <person name="Richards S."/>
            <person name="Worley K."/>
            <person name="Muzny D."/>
            <person name="Gibbs R."/>
        </authorList>
    </citation>
    <scope>NUCLEOTIDE SEQUENCE</scope>
    <source>
        <strain evidence="3">Sampled in the wild</strain>
    </source>
</reference>
<keyword evidence="4" id="KW-1185">Reference proteome</keyword>
<dbReference type="OrthoDB" id="49113at2759"/>
<dbReference type="SUPFAM" id="SSF49899">
    <property type="entry name" value="Concanavalin A-like lectins/glucanases"/>
    <property type="match status" value="1"/>
</dbReference>
<dbReference type="GO" id="GO:0061630">
    <property type="term" value="F:ubiquitin protein ligase activity"/>
    <property type="evidence" value="ECO:0007669"/>
    <property type="project" value="TreeGrafter"/>
</dbReference>
<protein>
    <recommendedName>
        <fullName evidence="2">NHR domain-containing protein</fullName>
    </recommendedName>
</protein>
<evidence type="ECO:0000259" key="2">
    <source>
        <dbReference type="PROSITE" id="PS51065"/>
    </source>
</evidence>
<dbReference type="Pfam" id="PF07177">
    <property type="entry name" value="Neuralized"/>
    <property type="match status" value="3"/>
</dbReference>
<evidence type="ECO:0000313" key="3">
    <source>
        <dbReference type="EMBL" id="KAG8236097.1"/>
    </source>
</evidence>
<dbReference type="PROSITE" id="PS51065">
    <property type="entry name" value="NHR"/>
    <property type="match status" value="2"/>
</dbReference>
<gene>
    <name evidence="3" type="ORF">J437_LFUL000459</name>
</gene>
<dbReference type="InterPro" id="IPR037962">
    <property type="entry name" value="Neuralized"/>
</dbReference>
<accession>A0A8K0KK64</accession>
<dbReference type="InterPro" id="IPR013320">
    <property type="entry name" value="ConA-like_dom_sf"/>
</dbReference>
<keyword evidence="1" id="KW-0732">Signal</keyword>
<dbReference type="PANTHER" id="PTHR12429">
    <property type="entry name" value="NEURALIZED"/>
    <property type="match status" value="1"/>
</dbReference>
<dbReference type="AlphaFoldDB" id="A0A8K0KK64"/>
<dbReference type="FunFam" id="2.60.120.920:FF:000001">
    <property type="entry name" value="neuralized-like protein 4 isoform X1"/>
    <property type="match status" value="1"/>
</dbReference>
<feature type="signal peptide" evidence="1">
    <location>
        <begin position="1"/>
        <end position="21"/>
    </location>
</feature>
<reference evidence="3" key="2">
    <citation type="submission" date="2017-10" db="EMBL/GenBank/DDBJ databases">
        <title>Ladona fulva Genome sequencing and assembly.</title>
        <authorList>
            <person name="Murali S."/>
            <person name="Richards S."/>
            <person name="Bandaranaike D."/>
            <person name="Bellair M."/>
            <person name="Blankenburg K."/>
            <person name="Chao H."/>
            <person name="Dinh H."/>
            <person name="Doddapaneni H."/>
            <person name="Dugan-Rocha S."/>
            <person name="Elkadiri S."/>
            <person name="Gnanaolivu R."/>
            <person name="Hernandez B."/>
            <person name="Skinner E."/>
            <person name="Javaid M."/>
            <person name="Lee S."/>
            <person name="Li M."/>
            <person name="Ming W."/>
            <person name="Munidasa M."/>
            <person name="Muniz J."/>
            <person name="Nguyen L."/>
            <person name="Hughes D."/>
            <person name="Osuji N."/>
            <person name="Pu L.-L."/>
            <person name="Puazo M."/>
            <person name="Qu C."/>
            <person name="Quiroz J."/>
            <person name="Raj R."/>
            <person name="Weissenberger G."/>
            <person name="Xin Y."/>
            <person name="Zou X."/>
            <person name="Han Y."/>
            <person name="Worley K."/>
            <person name="Muzny D."/>
            <person name="Gibbs R."/>
        </authorList>
    </citation>
    <scope>NUCLEOTIDE SEQUENCE</scope>
    <source>
        <strain evidence="3">Sampled in the wild</strain>
    </source>
</reference>
<comment type="caution">
    <text evidence="3">The sequence shown here is derived from an EMBL/GenBank/DDBJ whole genome shotgun (WGS) entry which is preliminary data.</text>
</comment>
<sequence length="550" mass="61874">MTSKCVLMVVILLTLEHFTIGLESDEICKDSQNTSRSMGISIKGWKNETGNWVTKFSAWKDTKIPSSNMSIDISQKVIECAGREIVYMEGIVNDVSFEDSNQELRFHPNCGKNAAISNDGRSVVKLNLDDPVNGVVLTNRPLKNNELFEMRLDKKNTKFQYSFCIGVTTYAPNGFNIPDHMYNLKFLMEFVFDVGDRVGVMRNNFGTLHYFVNGVDMGPAASNVPYPIYGVFELYYNTVKATIVNDPVNGVVLTNRPLKNNELFEMRLDKKNTKFKYSLGIGVTIYSPKDFKVPDHMWNLKNLGNDSNNNLLKLSINAWKNYTGKWVTKFSAWKDATKLPSNITLDITQEVLKCAGSDILHLQGIVSDAASENGEGNENLHFHPNCGQNAAISNDGLSVEKIKMDDPLNGVVLTNRPLKNNELFEVRLDKKHTKFKYSLGIGVTIYSPKDFKVPDHMWNLKSGNWMMYHADSYKDGDLIKQYYGRNFNELVVGDRIGVMRNNFGTLHYFVNGVDMGPAASNVPSPVYGVLELYYNAAKGTIIQTTHGADK</sequence>
<feature type="domain" description="NHR" evidence="2">
    <location>
        <begin position="379"/>
        <end position="544"/>
    </location>
</feature>
<dbReference type="InterPro" id="IPR006573">
    <property type="entry name" value="NHR_dom"/>
</dbReference>
<proteinExistence type="predicted"/>
<dbReference type="Gene3D" id="2.60.120.920">
    <property type="match status" value="3"/>
</dbReference>
<dbReference type="InterPro" id="IPR043136">
    <property type="entry name" value="B30.2/SPRY_sf"/>
</dbReference>
<dbReference type="Proteomes" id="UP000792457">
    <property type="component" value="Unassembled WGS sequence"/>
</dbReference>
<dbReference type="EMBL" id="KZ308992">
    <property type="protein sequence ID" value="KAG8236097.1"/>
    <property type="molecule type" value="Genomic_DNA"/>
</dbReference>
<evidence type="ECO:0000313" key="4">
    <source>
        <dbReference type="Proteomes" id="UP000792457"/>
    </source>
</evidence>